<feature type="transmembrane region" description="Helical" evidence="2">
    <location>
        <begin position="428"/>
        <end position="450"/>
    </location>
</feature>
<feature type="compositionally biased region" description="Pro residues" evidence="1">
    <location>
        <begin position="642"/>
        <end position="652"/>
    </location>
</feature>
<comment type="caution">
    <text evidence="3">The sequence shown here is derived from an EMBL/GenBank/DDBJ whole genome shotgun (WGS) entry which is preliminary data.</text>
</comment>
<organism evidence="3 4">
    <name type="scientific">Prauserella flavalba</name>
    <dbReference type="NCBI Taxonomy" id="1477506"/>
    <lineage>
        <taxon>Bacteria</taxon>
        <taxon>Bacillati</taxon>
        <taxon>Actinomycetota</taxon>
        <taxon>Actinomycetes</taxon>
        <taxon>Pseudonocardiales</taxon>
        <taxon>Pseudonocardiaceae</taxon>
        <taxon>Prauserella</taxon>
    </lineage>
</organism>
<dbReference type="InterPro" id="IPR045782">
    <property type="entry name" value="TrbL_3"/>
</dbReference>
<reference evidence="3 4" key="1">
    <citation type="submission" date="2016-07" db="EMBL/GenBank/DDBJ databases">
        <title>Draft genome sequence of Prauserella sp. YIM 121212, isolated from alkaline soil.</title>
        <authorList>
            <person name="Ruckert C."/>
            <person name="Albersmeier A."/>
            <person name="Jiang C.-L."/>
            <person name="Jiang Y."/>
            <person name="Kalinowski J."/>
            <person name="Schneider O."/>
            <person name="Winkler A."/>
            <person name="Zotchev S.B."/>
        </authorList>
    </citation>
    <scope>NUCLEOTIDE SEQUENCE [LARGE SCALE GENOMIC DNA]</scope>
    <source>
        <strain evidence="3 4">YIM 121212</strain>
    </source>
</reference>
<proteinExistence type="predicted"/>
<name>A0A318LJB3_9PSEU</name>
<feature type="region of interest" description="Disordered" evidence="1">
    <location>
        <begin position="499"/>
        <end position="700"/>
    </location>
</feature>
<dbReference type="Proteomes" id="UP000247892">
    <property type="component" value="Unassembled WGS sequence"/>
</dbReference>
<accession>A0A318LJB3</accession>
<evidence type="ECO:0000313" key="4">
    <source>
        <dbReference type="Proteomes" id="UP000247892"/>
    </source>
</evidence>
<keyword evidence="2" id="KW-0472">Membrane</keyword>
<evidence type="ECO:0000256" key="2">
    <source>
        <dbReference type="SAM" id="Phobius"/>
    </source>
</evidence>
<evidence type="ECO:0000313" key="3">
    <source>
        <dbReference type="EMBL" id="PXY25718.1"/>
    </source>
</evidence>
<feature type="transmembrane region" description="Helical" evidence="2">
    <location>
        <begin position="356"/>
        <end position="376"/>
    </location>
</feature>
<feature type="compositionally biased region" description="Low complexity" evidence="1">
    <location>
        <begin position="110"/>
        <end position="119"/>
    </location>
</feature>
<evidence type="ECO:0008006" key="5">
    <source>
        <dbReference type="Google" id="ProtNLM"/>
    </source>
</evidence>
<dbReference type="EMBL" id="MASU01000012">
    <property type="protein sequence ID" value="PXY25718.1"/>
    <property type="molecule type" value="Genomic_DNA"/>
</dbReference>
<dbReference type="AlphaFoldDB" id="A0A318LJB3"/>
<feature type="compositionally biased region" description="Low complexity" evidence="1">
    <location>
        <begin position="602"/>
        <end position="614"/>
    </location>
</feature>
<feature type="transmembrane region" description="Helical" evidence="2">
    <location>
        <begin position="278"/>
        <end position="296"/>
    </location>
</feature>
<feature type="compositionally biased region" description="Low complexity" evidence="1">
    <location>
        <begin position="144"/>
        <end position="158"/>
    </location>
</feature>
<protein>
    <recommendedName>
        <fullName evidence="5">TrbL/VirB6 plasmid conjugal transfer protein</fullName>
    </recommendedName>
</protein>
<feature type="transmembrane region" description="Helical" evidence="2">
    <location>
        <begin position="327"/>
        <end position="350"/>
    </location>
</feature>
<feature type="region of interest" description="Disordered" evidence="1">
    <location>
        <begin position="1"/>
        <end position="50"/>
    </location>
</feature>
<keyword evidence="4" id="KW-1185">Reference proteome</keyword>
<feature type="transmembrane region" description="Helical" evidence="2">
    <location>
        <begin position="57"/>
        <end position="77"/>
    </location>
</feature>
<sequence>MAVSTPPTVRPYRRSGGPVATAAAGRIDGDRAMLSPVSDASADRPPAGRPRRWRAGWMLALSIVVLLVGVLAVSAWASPTAPQQPPPQPPLPIPTVDPCTPGSPLPVCQLPAPTTTKPLPTAPLPLPTGVPAPTTCSFPGQVGCTSSTPTTTPSQPCTGEDCIPQPTTPPPSTGPQQPGTGSGEGDSDCGITDIGACITEAINGAFRSIVDAALSPILELIGHTALSTPTISDLPGIGELWNNSWELVVAAYGLLILLGGILVMGHESVQARYSIKEIGPRIPIAFIASALSLFFTDKLIRLANGLTLGILGDGVNAPSLGNTLKDAVAGIQTGGLFIILVGLVLVVVGLGLLVVYVVRIVITLVLIISGPLFLMFHALPHTDPLARWWWKAITATLAIQVAQALVLITAVRTFLSGGVNLFGSTLSALGTLVAAIALFFILFKIPFWLLKAVKVSNGRSFLGGLARAYIAAKTFGMVAGKTGALGKVGGAVGAKSGGGGGGGGGRGGGGSADPPWPAQPRLAPTPEMVNKRLKAAHDAERARAARRSRLPSQAPQFLQPSPQDTTHDPAVTPANQGPAMPPEFSSAPTPATPISPPRRGPRPGSAPQFQAAGGPRRRGATPPPARPIRTASVPPQLQFRPATPPAPEPSSPPRSASAPAAPVFRQAQPKPRIGDAYRRTQSVPPPVFRAPKPAPGGEGK</sequence>
<feature type="transmembrane region" description="Helical" evidence="2">
    <location>
        <begin position="247"/>
        <end position="266"/>
    </location>
</feature>
<dbReference type="OrthoDB" id="3417255at2"/>
<keyword evidence="2" id="KW-1133">Transmembrane helix</keyword>
<evidence type="ECO:0000256" key="1">
    <source>
        <dbReference type="SAM" id="MobiDB-lite"/>
    </source>
</evidence>
<feature type="compositionally biased region" description="Pro residues" evidence="1">
    <location>
        <begin position="82"/>
        <end position="95"/>
    </location>
</feature>
<feature type="transmembrane region" description="Helical" evidence="2">
    <location>
        <begin position="388"/>
        <end position="408"/>
    </location>
</feature>
<gene>
    <name evidence="3" type="ORF">BA062_26770</name>
</gene>
<dbReference type="Pfam" id="PF19590">
    <property type="entry name" value="TrbL_3"/>
    <property type="match status" value="1"/>
</dbReference>
<feature type="region of interest" description="Disordered" evidence="1">
    <location>
        <begin position="143"/>
        <end position="186"/>
    </location>
</feature>
<feature type="compositionally biased region" description="Gly residues" evidence="1">
    <location>
        <begin position="499"/>
        <end position="511"/>
    </location>
</feature>
<feature type="region of interest" description="Disordered" evidence="1">
    <location>
        <begin position="78"/>
        <end position="126"/>
    </location>
</feature>
<keyword evidence="2" id="KW-0812">Transmembrane</keyword>
<feature type="compositionally biased region" description="Low complexity" evidence="1">
    <location>
        <begin position="653"/>
        <end position="662"/>
    </location>
</feature>
<feature type="compositionally biased region" description="Pro residues" evidence="1">
    <location>
        <begin position="683"/>
        <end position="694"/>
    </location>
</feature>
<feature type="compositionally biased region" description="Polar residues" evidence="1">
    <location>
        <begin position="550"/>
        <end position="564"/>
    </location>
</feature>